<feature type="region of interest" description="Disordered" evidence="1">
    <location>
        <begin position="107"/>
        <end position="194"/>
    </location>
</feature>
<evidence type="ECO:0000256" key="1">
    <source>
        <dbReference type="SAM" id="MobiDB-lite"/>
    </source>
</evidence>
<feature type="compositionally biased region" description="Polar residues" evidence="1">
    <location>
        <begin position="214"/>
        <end position="223"/>
    </location>
</feature>
<comment type="caution">
    <text evidence="2">The sequence shown here is derived from an EMBL/GenBank/DDBJ whole genome shotgun (WGS) entry which is preliminary data.</text>
</comment>
<dbReference type="EMBL" id="JAEAOA010000076">
    <property type="protein sequence ID" value="KAK3604341.1"/>
    <property type="molecule type" value="Genomic_DNA"/>
</dbReference>
<feature type="compositionally biased region" description="Polar residues" evidence="1">
    <location>
        <begin position="379"/>
        <end position="398"/>
    </location>
</feature>
<organism evidence="2 3">
    <name type="scientific">Potamilus streckersoni</name>
    <dbReference type="NCBI Taxonomy" id="2493646"/>
    <lineage>
        <taxon>Eukaryota</taxon>
        <taxon>Metazoa</taxon>
        <taxon>Spiralia</taxon>
        <taxon>Lophotrochozoa</taxon>
        <taxon>Mollusca</taxon>
        <taxon>Bivalvia</taxon>
        <taxon>Autobranchia</taxon>
        <taxon>Heteroconchia</taxon>
        <taxon>Palaeoheterodonta</taxon>
        <taxon>Unionida</taxon>
        <taxon>Unionoidea</taxon>
        <taxon>Unionidae</taxon>
        <taxon>Ambleminae</taxon>
        <taxon>Lampsilini</taxon>
        <taxon>Potamilus</taxon>
    </lineage>
</organism>
<name>A0AAE0T5X9_9BIVA</name>
<evidence type="ECO:0000313" key="2">
    <source>
        <dbReference type="EMBL" id="KAK3604341.1"/>
    </source>
</evidence>
<keyword evidence="3" id="KW-1185">Reference proteome</keyword>
<feature type="region of interest" description="Disordered" evidence="1">
    <location>
        <begin position="354"/>
        <end position="411"/>
    </location>
</feature>
<dbReference type="Pfam" id="PF15087">
    <property type="entry name" value="DUF4551"/>
    <property type="match status" value="2"/>
</dbReference>
<proteinExistence type="predicted"/>
<gene>
    <name evidence="2" type="ORF">CHS0354_000339</name>
</gene>
<feature type="compositionally biased region" description="Basic residues" evidence="1">
    <location>
        <begin position="107"/>
        <end position="116"/>
    </location>
</feature>
<evidence type="ECO:0000313" key="3">
    <source>
        <dbReference type="Proteomes" id="UP001195483"/>
    </source>
</evidence>
<dbReference type="PANTHER" id="PTHR35354:SF1">
    <property type="entry name" value="RGD1561648"/>
    <property type="match status" value="1"/>
</dbReference>
<dbReference type="InterPro" id="IPR027878">
    <property type="entry name" value="DUF4551"/>
</dbReference>
<dbReference type="AlphaFoldDB" id="A0AAE0T5X9"/>
<feature type="compositionally biased region" description="Polar residues" evidence="1">
    <location>
        <begin position="256"/>
        <end position="266"/>
    </location>
</feature>
<feature type="compositionally biased region" description="Polar residues" evidence="1">
    <location>
        <begin position="129"/>
        <end position="142"/>
    </location>
</feature>
<feature type="compositionally biased region" description="Polar residues" evidence="1">
    <location>
        <begin position="150"/>
        <end position="170"/>
    </location>
</feature>
<reference evidence="2" key="2">
    <citation type="journal article" date="2021" name="Genome Biol. Evol.">
        <title>Developing a high-quality reference genome for a parasitic bivalve with doubly uniparental inheritance (Bivalvia: Unionida).</title>
        <authorList>
            <person name="Smith C.H."/>
        </authorList>
    </citation>
    <scope>NUCLEOTIDE SEQUENCE</scope>
    <source>
        <strain evidence="2">CHS0354</strain>
        <tissue evidence="2">Mantle</tissue>
    </source>
</reference>
<feature type="compositionally biased region" description="Basic and acidic residues" evidence="1">
    <location>
        <begin position="224"/>
        <end position="234"/>
    </location>
</feature>
<feature type="region of interest" description="Disordered" evidence="1">
    <location>
        <begin position="210"/>
        <end position="272"/>
    </location>
</feature>
<reference evidence="2" key="1">
    <citation type="journal article" date="2021" name="Genome Biol. Evol.">
        <title>A High-Quality Reference Genome for a Parasitic Bivalve with Doubly Uniparental Inheritance (Bivalvia: Unionida).</title>
        <authorList>
            <person name="Smith C.H."/>
        </authorList>
    </citation>
    <scope>NUCLEOTIDE SEQUENCE</scope>
    <source>
        <strain evidence="2">CHS0354</strain>
    </source>
</reference>
<accession>A0AAE0T5X9</accession>
<dbReference type="Proteomes" id="UP001195483">
    <property type="component" value="Unassembled WGS sequence"/>
</dbReference>
<dbReference type="PANTHER" id="PTHR35354">
    <property type="entry name" value="RGD1561648"/>
    <property type="match status" value="1"/>
</dbReference>
<sequence length="810" mass="91667">MQTRNSKLDSFLKRKLEEERYERIRAYESCIVVSEKENKTFKYVVLGDEWIYLTENPPKTIQEVVCLEDLVSVDLVNDFPDFLMGQERENTQHIAVVYMSLEPVRRRSLRRSKKSPRNGSISDLHGDRSNASTPLSHVSSQDFWPEDNGYMTQSTTSLQVPVLSDSRSSLGSTRNTGSKKKKKTSKASEGGDENLLKSLKEELEEDILEDNEEQSLYANSMSKSQDRYTPRNDHSMNTARKKSARPLPKSPRDTNTENGNMDSSQAPPLPKKTDFKDLEIVESTSPRPTGCCSCLNSKTSSKVSPLSCSANTAVQTTNNKMRAFDSSIMDRMSEVSVPTGTGQTKLYVQSVKNPAGSKQSVNDPVGSRLSVNDPVGSRLSVQESRHSSMSTLRGTSRAGTPAQETDDKRSLGGIASSYSDMGGSVTGRSLLGVEGVPEKKRTVLNIYLLNNVSPMLMLIRSAWSNYLIRATLQFSNDYLATARSDIVFPKSSQNQREKMELLFQQLKRELLIPSNTMEKTFELLNELRTATEKNFALKKLFWKSPDIFNFFLRQLQKYLPKSKVNVNSDSGRKERADELEFVILVIEIICLMFRESEIIVERNTTLKAERGKSALDLLMVLTCVPEIPKRHSISGAGVTKTDEFRVESDTEIEKLMSEFRKNSIHVVSELFLMAKQANWSNSEDSFFNLSWMVKTMEEIKSTEKYVDEVIKMMLKMISPKADSILSPEDTVLLYQQFFVLQIFFQHSPKIRSFICANYLEEFRYYVRGPAISQRISPSYPICASTLTIIEQVMTKVMESAKLMGSKTPRP</sequence>
<reference evidence="2" key="3">
    <citation type="submission" date="2023-05" db="EMBL/GenBank/DDBJ databases">
        <authorList>
            <person name="Smith C.H."/>
        </authorList>
    </citation>
    <scope>NUCLEOTIDE SEQUENCE</scope>
    <source>
        <strain evidence="2">CHS0354</strain>
        <tissue evidence="2">Mantle</tissue>
    </source>
</reference>
<protein>
    <submittedName>
        <fullName evidence="2">Uncharacterized protein</fullName>
    </submittedName>
</protein>